<dbReference type="EMBL" id="JAMKFB020000002">
    <property type="protein sequence ID" value="KAL0199829.1"/>
    <property type="molecule type" value="Genomic_DNA"/>
</dbReference>
<name>A0ABD0RMS2_CIRMR</name>
<evidence type="ECO:0000256" key="4">
    <source>
        <dbReference type="ARBA" id="ARBA00022807"/>
    </source>
</evidence>
<evidence type="ECO:0000313" key="6">
    <source>
        <dbReference type="EMBL" id="KAL0199829.1"/>
    </source>
</evidence>
<dbReference type="GO" id="GO:0004843">
    <property type="term" value="F:cysteine-type deubiquitinase activity"/>
    <property type="evidence" value="ECO:0007669"/>
    <property type="project" value="UniProtKB-EC"/>
</dbReference>
<dbReference type="InterPro" id="IPR035927">
    <property type="entry name" value="DUSP-like_sf"/>
</dbReference>
<gene>
    <name evidence="6" type="ORF">M9458_003016</name>
</gene>
<keyword evidence="7" id="KW-1185">Reference proteome</keyword>
<dbReference type="EC" id="3.4.19.12" evidence="2"/>
<comment type="catalytic activity">
    <reaction evidence="1">
        <text>Thiol-dependent hydrolysis of ester, thioester, amide, peptide and isopeptide bonds formed by the C-terminal Gly of ubiquitin (a 76-residue protein attached to proteins as an intracellular targeting signal).</text>
        <dbReference type="EC" id="3.4.19.12"/>
    </reaction>
</comment>
<dbReference type="InterPro" id="IPR006615">
    <property type="entry name" value="Pept_C19_DUSP"/>
</dbReference>
<accession>A0ABD0RMS2</accession>
<keyword evidence="4" id="KW-0645">Protease</keyword>
<organism evidence="6 7">
    <name type="scientific">Cirrhinus mrigala</name>
    <name type="common">Mrigala</name>
    <dbReference type="NCBI Taxonomy" id="683832"/>
    <lineage>
        <taxon>Eukaryota</taxon>
        <taxon>Metazoa</taxon>
        <taxon>Chordata</taxon>
        <taxon>Craniata</taxon>
        <taxon>Vertebrata</taxon>
        <taxon>Euteleostomi</taxon>
        <taxon>Actinopterygii</taxon>
        <taxon>Neopterygii</taxon>
        <taxon>Teleostei</taxon>
        <taxon>Ostariophysi</taxon>
        <taxon>Cypriniformes</taxon>
        <taxon>Cyprinidae</taxon>
        <taxon>Labeoninae</taxon>
        <taxon>Labeonini</taxon>
        <taxon>Cirrhinus</taxon>
    </lineage>
</organism>
<dbReference type="SUPFAM" id="SSF143791">
    <property type="entry name" value="DUSP-like"/>
    <property type="match status" value="1"/>
</dbReference>
<evidence type="ECO:0000256" key="2">
    <source>
        <dbReference type="ARBA" id="ARBA00012759"/>
    </source>
</evidence>
<comment type="caution">
    <text evidence="6">The sequence shown here is derived from an EMBL/GenBank/DDBJ whole genome shotgun (WGS) entry which is preliminary data.</text>
</comment>
<keyword evidence="3" id="KW-0833">Ubl conjugation pathway</keyword>
<dbReference type="Proteomes" id="UP001529510">
    <property type="component" value="Unassembled WGS sequence"/>
</dbReference>
<evidence type="ECO:0000256" key="3">
    <source>
        <dbReference type="ARBA" id="ARBA00022786"/>
    </source>
</evidence>
<dbReference type="PROSITE" id="PS51283">
    <property type="entry name" value="DUSP"/>
    <property type="match status" value="1"/>
</dbReference>
<evidence type="ECO:0000313" key="7">
    <source>
        <dbReference type="Proteomes" id="UP001529510"/>
    </source>
</evidence>
<dbReference type="AlphaFoldDB" id="A0ABD0RMS2"/>
<protein>
    <recommendedName>
        <fullName evidence="2">ubiquitinyl hydrolase 1</fullName>
        <ecNumber evidence="2">3.4.19.12</ecNumber>
    </recommendedName>
</protein>
<evidence type="ECO:0000256" key="1">
    <source>
        <dbReference type="ARBA" id="ARBA00000707"/>
    </source>
</evidence>
<proteinExistence type="predicted"/>
<feature type="domain" description="DUSP" evidence="5">
    <location>
        <begin position="4"/>
        <end position="56"/>
    </location>
</feature>
<feature type="non-terminal residue" evidence="6">
    <location>
        <position position="1"/>
    </location>
</feature>
<reference evidence="6 7" key="1">
    <citation type="submission" date="2024-05" db="EMBL/GenBank/DDBJ databases">
        <title>Genome sequencing and assembly of Indian major carp, Cirrhinus mrigala (Hamilton, 1822).</title>
        <authorList>
            <person name="Mohindra V."/>
            <person name="Chowdhury L.M."/>
            <person name="Lal K."/>
            <person name="Jena J.K."/>
        </authorList>
    </citation>
    <scope>NUCLEOTIDE SEQUENCE [LARGE SCALE GENOMIC DNA]</scope>
    <source>
        <strain evidence="6">CM1030</strain>
        <tissue evidence="6">Blood</tissue>
    </source>
</reference>
<evidence type="ECO:0000259" key="5">
    <source>
        <dbReference type="PROSITE" id="PS51283"/>
    </source>
</evidence>
<feature type="non-terminal residue" evidence="6">
    <location>
        <position position="56"/>
    </location>
</feature>
<sequence>KSNEETQKERRKVTSLLNMMEPSLLQFYISRQWLNKFKTFAEPGPISNHDFLCAHG</sequence>
<keyword evidence="4" id="KW-0788">Thiol protease</keyword>
<keyword evidence="4" id="KW-0378">Hydrolase</keyword>